<feature type="compositionally biased region" description="Basic and acidic residues" evidence="1">
    <location>
        <begin position="81"/>
        <end position="93"/>
    </location>
</feature>
<dbReference type="EMBL" id="MU157887">
    <property type="protein sequence ID" value="KAF9525219.1"/>
    <property type="molecule type" value="Genomic_DNA"/>
</dbReference>
<protein>
    <submittedName>
        <fullName evidence="2">Uncharacterized protein</fullName>
    </submittedName>
</protein>
<evidence type="ECO:0000256" key="1">
    <source>
        <dbReference type="SAM" id="MobiDB-lite"/>
    </source>
</evidence>
<feature type="compositionally biased region" description="Polar residues" evidence="1">
    <location>
        <begin position="19"/>
        <end position="32"/>
    </location>
</feature>
<dbReference type="AlphaFoldDB" id="A0A9P6EAC3"/>
<reference evidence="2" key="1">
    <citation type="submission" date="2020-11" db="EMBL/GenBank/DDBJ databases">
        <authorList>
            <consortium name="DOE Joint Genome Institute"/>
            <person name="Ahrendt S."/>
            <person name="Riley R."/>
            <person name="Andreopoulos W."/>
            <person name="Labutti K."/>
            <person name="Pangilinan J."/>
            <person name="Ruiz-Duenas F.J."/>
            <person name="Barrasa J.M."/>
            <person name="Sanchez-Garcia M."/>
            <person name="Camarero S."/>
            <person name="Miyauchi S."/>
            <person name="Serrano A."/>
            <person name="Linde D."/>
            <person name="Babiker R."/>
            <person name="Drula E."/>
            <person name="Ayuso-Fernandez I."/>
            <person name="Pacheco R."/>
            <person name="Padilla G."/>
            <person name="Ferreira P."/>
            <person name="Barriuso J."/>
            <person name="Kellner H."/>
            <person name="Castanera R."/>
            <person name="Alfaro M."/>
            <person name="Ramirez L."/>
            <person name="Pisabarro A.G."/>
            <person name="Kuo A."/>
            <person name="Tritt A."/>
            <person name="Lipzen A."/>
            <person name="He G."/>
            <person name="Yan M."/>
            <person name="Ng V."/>
            <person name="Cullen D."/>
            <person name="Martin F."/>
            <person name="Rosso M.-N."/>
            <person name="Henrissat B."/>
            <person name="Hibbett D."/>
            <person name="Martinez A.T."/>
            <person name="Grigoriev I.V."/>
        </authorList>
    </citation>
    <scope>NUCLEOTIDE SEQUENCE</scope>
    <source>
        <strain evidence="2">CBS 506.95</strain>
    </source>
</reference>
<gene>
    <name evidence="2" type="ORF">CPB83DRAFT_560356</name>
</gene>
<organism evidence="2 3">
    <name type="scientific">Crepidotus variabilis</name>
    <dbReference type="NCBI Taxonomy" id="179855"/>
    <lineage>
        <taxon>Eukaryota</taxon>
        <taxon>Fungi</taxon>
        <taxon>Dikarya</taxon>
        <taxon>Basidiomycota</taxon>
        <taxon>Agaricomycotina</taxon>
        <taxon>Agaricomycetes</taxon>
        <taxon>Agaricomycetidae</taxon>
        <taxon>Agaricales</taxon>
        <taxon>Agaricineae</taxon>
        <taxon>Crepidotaceae</taxon>
        <taxon>Crepidotus</taxon>
    </lineage>
</organism>
<accession>A0A9P6EAC3</accession>
<dbReference type="OrthoDB" id="2532734at2759"/>
<feature type="region of interest" description="Disordered" evidence="1">
    <location>
        <begin position="1"/>
        <end position="93"/>
    </location>
</feature>
<sequence length="93" mass="10171">MSNIIQKAKNLVGKDNHTESASQKNEEQQFSIQPHPAKSNDPADLQPHGGLRQGAGGAAEAFHARDPYIPSDEVKQNIPAGRDELRARQAEFN</sequence>
<keyword evidence="3" id="KW-1185">Reference proteome</keyword>
<comment type="caution">
    <text evidence="2">The sequence shown here is derived from an EMBL/GenBank/DDBJ whole genome shotgun (WGS) entry which is preliminary data.</text>
</comment>
<proteinExistence type="predicted"/>
<dbReference type="Proteomes" id="UP000807306">
    <property type="component" value="Unassembled WGS sequence"/>
</dbReference>
<evidence type="ECO:0000313" key="2">
    <source>
        <dbReference type="EMBL" id="KAF9525219.1"/>
    </source>
</evidence>
<name>A0A9P6EAC3_9AGAR</name>
<evidence type="ECO:0000313" key="3">
    <source>
        <dbReference type="Proteomes" id="UP000807306"/>
    </source>
</evidence>